<dbReference type="InterPro" id="IPR016024">
    <property type="entry name" value="ARM-type_fold"/>
</dbReference>
<keyword evidence="2" id="KW-1185">Reference proteome</keyword>
<proteinExistence type="predicted"/>
<accession>A0ABP7JC93</accession>
<evidence type="ECO:0000313" key="1">
    <source>
        <dbReference type="EMBL" id="GAA3841105.1"/>
    </source>
</evidence>
<gene>
    <name evidence="1" type="ORF">GCM10022226_74450</name>
</gene>
<dbReference type="Proteomes" id="UP001500888">
    <property type="component" value="Unassembled WGS sequence"/>
</dbReference>
<protein>
    <recommendedName>
        <fullName evidence="3">HEAT repeat domain-containing protein</fullName>
    </recommendedName>
</protein>
<dbReference type="EMBL" id="BAAAZR010000050">
    <property type="protein sequence ID" value="GAA3841105.1"/>
    <property type="molecule type" value="Genomic_DNA"/>
</dbReference>
<name>A0ABP7JC93_9ACTN</name>
<organism evidence="1 2">
    <name type="scientific">Sphaerisporangium flaviroseum</name>
    <dbReference type="NCBI Taxonomy" id="509199"/>
    <lineage>
        <taxon>Bacteria</taxon>
        <taxon>Bacillati</taxon>
        <taxon>Actinomycetota</taxon>
        <taxon>Actinomycetes</taxon>
        <taxon>Streptosporangiales</taxon>
        <taxon>Streptosporangiaceae</taxon>
        <taxon>Sphaerisporangium</taxon>
    </lineage>
</organism>
<sequence>MDWENGSDLIGCDDPGQVEAAFQRGERLVGIAVMGLALCVPDAGVVEPLVVRALWSDSVRVRLEGLTALSHIVRITGEVDWSTLKRLRSLMRSPDPEVREHAGRVAGDVWIYVPHFRLPAWLWVRATARAVRWWLVNRWWGITGKYK</sequence>
<evidence type="ECO:0008006" key="3">
    <source>
        <dbReference type="Google" id="ProtNLM"/>
    </source>
</evidence>
<dbReference type="InterPro" id="IPR011989">
    <property type="entry name" value="ARM-like"/>
</dbReference>
<reference evidence="2" key="1">
    <citation type="journal article" date="2019" name="Int. J. Syst. Evol. Microbiol.">
        <title>The Global Catalogue of Microorganisms (GCM) 10K type strain sequencing project: providing services to taxonomists for standard genome sequencing and annotation.</title>
        <authorList>
            <consortium name="The Broad Institute Genomics Platform"/>
            <consortium name="The Broad Institute Genome Sequencing Center for Infectious Disease"/>
            <person name="Wu L."/>
            <person name="Ma J."/>
        </authorList>
    </citation>
    <scope>NUCLEOTIDE SEQUENCE [LARGE SCALE GENOMIC DNA]</scope>
    <source>
        <strain evidence="2">JCM 16908</strain>
    </source>
</reference>
<dbReference type="RefSeq" id="WP_344951850.1">
    <property type="nucleotide sequence ID" value="NZ_BAAAZR010000050.1"/>
</dbReference>
<dbReference type="SUPFAM" id="SSF48371">
    <property type="entry name" value="ARM repeat"/>
    <property type="match status" value="1"/>
</dbReference>
<comment type="caution">
    <text evidence="1">The sequence shown here is derived from an EMBL/GenBank/DDBJ whole genome shotgun (WGS) entry which is preliminary data.</text>
</comment>
<dbReference type="Gene3D" id="1.25.10.10">
    <property type="entry name" value="Leucine-rich Repeat Variant"/>
    <property type="match status" value="1"/>
</dbReference>
<evidence type="ECO:0000313" key="2">
    <source>
        <dbReference type="Proteomes" id="UP001500888"/>
    </source>
</evidence>